<dbReference type="CDD" id="cd00051">
    <property type="entry name" value="EFh"/>
    <property type="match status" value="2"/>
</dbReference>
<feature type="domain" description="EF-hand" evidence="6">
    <location>
        <begin position="359"/>
        <end position="394"/>
    </location>
</feature>
<dbReference type="InterPro" id="IPR002048">
    <property type="entry name" value="EF_hand_dom"/>
</dbReference>
<gene>
    <name evidence="7" type="ORF">AURANDRAFT_72052</name>
</gene>
<sequence length="1291" mass="139552">MTARGFLRGKGGSPSPAKGKSAATNVKGEKMTTKEVVEFVASEARKDHEDNVYEDYLSDEAKKRFKLAVVMGPAYQQRLRIGKLKVKLIEAANLPAADLGGKSDPYARLIITGKNKYGNEWTEEKRQTWQSATVKKSLNPGWHEQCEFFVPRYDAVLRVEIYDLDVSSADDLLGSVEIPIRDLSFLGLVKRWVPLEIAEGFTAASAAVHLHLEYEVSALGEASSMLWAEQRKTKDATKFDINLLYTNGMALNKEMKPYLDVATAAEKIVTWKDERKSRTWLAICLFVAFFIEYFWEMLHLAIVALLVHNYFEKKKLDVIRAEAAACFQRIDADGGGSLDRSEIGLAMAELATKNARPPPPDDEIDALFKKADEDGGGELDLDEFTQLCIDSPSIMGFDKAEEEAEEEVDDEPEDPEAAALLAGAAGGEKKKRSLSFRKPKDDGDRKEDHKGPVSGIAKKMINLAGKKARGNQIFNPTSMCKKAGSGPALAMRQLGATAKDVAEVRDLFEWKEPKKTLPILAGNVFMVLFHYVTPLWMFFVPAVCGAFFVLTEKLKALERVAAKGAKARSRYVELRKLKLGTGDRGAISVLAHPTDRPVLAELSRSTLPGFGKSHNKRLIKTVVTGIFSRLDEDGSGSVDGKELTDFIVGAMPNASPRAQAMFGGCPTAVARVVERLVAKFDVNGDGEIDKAEFTEIVRKTGCVEVLTQDELSRQLHSDGGLQCVKLPTSKALAFNSARSHATALTLFPAPDKPEPNGGGYLVHDLAYAKRKGDKVSVTGITKVEPDAAKLNRVAVHAPGLSQPLLFEVSPLFRDPLVDLLTLACTGVPLPLPKNVQALRRGTDLSLDPNQLADIDAIIEQPPPGDDDDPASPVRAALMHHSVARRGPPRRGAGAAGVAAGFFAAGAPAAVDARFFAAGASAAVDARFFGRKMPASGFAVGGAGAAAAGGAAGGAASGNSSQNRSRAGRSPGFGGATLHAPPFTFTFTVPPAPTKKKKRDKPMNVDLLCKMAEKELECRITTKDGTKLEARTANLKGGSVAVVMCPPLPPNGNCYVPEIGVTQAKLALAGYCTVRFNFRGVGASEGATYFRSPLRECEDVRDVARWLHASRKHHGLPPLESVWILGVSYGSAIGAAAAGLFDEFAGYVAVSYPASYLWYCCNLQGETYLNHARCAKPKLFLWGDVDVFAGKKVMRDVYASMPEPKEKASVATLDATLGHYFRSKEHLKFLNDKTLAWFKKNAPTLPPRTLEPPPSPPKPFALPPKAPAPPAPPAEDAKDKGKKPKPRKSKAK</sequence>
<dbReference type="SUPFAM" id="SSF47473">
    <property type="entry name" value="EF-hand"/>
    <property type="match status" value="1"/>
</dbReference>
<dbReference type="SMART" id="SM00239">
    <property type="entry name" value="C2"/>
    <property type="match status" value="1"/>
</dbReference>
<keyword evidence="2" id="KW-0106">Calcium</keyword>
<dbReference type="GeneID" id="20228522"/>
<feature type="domain" description="C2" evidence="5">
    <location>
        <begin position="65"/>
        <end position="193"/>
    </location>
</feature>
<evidence type="ECO:0000313" key="8">
    <source>
        <dbReference type="Proteomes" id="UP000002729"/>
    </source>
</evidence>
<feature type="transmembrane region" description="Helical" evidence="4">
    <location>
        <begin position="524"/>
        <end position="550"/>
    </location>
</feature>
<dbReference type="PROSITE" id="PS00018">
    <property type="entry name" value="EF_HAND_1"/>
    <property type="match status" value="4"/>
</dbReference>
<dbReference type="Gene3D" id="1.10.238.10">
    <property type="entry name" value="EF-hand"/>
    <property type="match status" value="2"/>
</dbReference>
<feature type="transmembrane region" description="Helical" evidence="4">
    <location>
        <begin position="280"/>
        <end position="307"/>
    </location>
</feature>
<evidence type="ECO:0000259" key="6">
    <source>
        <dbReference type="PROSITE" id="PS50222"/>
    </source>
</evidence>
<dbReference type="EMBL" id="GL833136">
    <property type="protein sequence ID" value="EGB06197.1"/>
    <property type="molecule type" value="Genomic_DNA"/>
</dbReference>
<dbReference type="InterPro" id="IPR029058">
    <property type="entry name" value="AB_hydrolase_fold"/>
</dbReference>
<feature type="region of interest" description="Disordered" evidence="3">
    <location>
        <begin position="422"/>
        <end position="452"/>
    </location>
</feature>
<dbReference type="InterPro" id="IPR011992">
    <property type="entry name" value="EF-hand-dom_pair"/>
</dbReference>
<dbReference type="SMART" id="SM00054">
    <property type="entry name" value="EFh"/>
    <property type="match status" value="4"/>
</dbReference>
<keyword evidence="4" id="KW-0472">Membrane</keyword>
<feature type="compositionally biased region" description="Basic and acidic residues" evidence="3">
    <location>
        <begin position="438"/>
        <end position="451"/>
    </location>
</feature>
<accession>F0YFB3</accession>
<keyword evidence="4" id="KW-1133">Transmembrane helix</keyword>
<evidence type="ECO:0008006" key="9">
    <source>
        <dbReference type="Google" id="ProtNLM"/>
    </source>
</evidence>
<feature type="domain" description="EF-hand" evidence="6">
    <location>
        <begin position="618"/>
        <end position="653"/>
    </location>
</feature>
<evidence type="ECO:0000256" key="1">
    <source>
        <dbReference type="ARBA" id="ARBA00022723"/>
    </source>
</evidence>
<feature type="region of interest" description="Disordered" evidence="3">
    <location>
        <begin position="1"/>
        <end position="27"/>
    </location>
</feature>
<dbReference type="RefSeq" id="XP_009039145.1">
    <property type="nucleotide sequence ID" value="XM_009040897.1"/>
</dbReference>
<evidence type="ECO:0000259" key="5">
    <source>
        <dbReference type="PROSITE" id="PS50004"/>
    </source>
</evidence>
<evidence type="ECO:0000256" key="2">
    <source>
        <dbReference type="ARBA" id="ARBA00022837"/>
    </source>
</evidence>
<dbReference type="Pfam" id="PF00561">
    <property type="entry name" value="Abhydrolase_1"/>
    <property type="match status" value="1"/>
</dbReference>
<dbReference type="Pfam" id="PF00168">
    <property type="entry name" value="C2"/>
    <property type="match status" value="1"/>
</dbReference>
<dbReference type="Gene3D" id="2.60.40.150">
    <property type="entry name" value="C2 domain"/>
    <property type="match status" value="1"/>
</dbReference>
<dbReference type="Gene3D" id="3.40.50.1820">
    <property type="entry name" value="alpha/beta hydrolase"/>
    <property type="match status" value="1"/>
</dbReference>
<dbReference type="PROSITE" id="PS50222">
    <property type="entry name" value="EF_HAND_2"/>
    <property type="match status" value="4"/>
</dbReference>
<dbReference type="Proteomes" id="UP000002729">
    <property type="component" value="Unassembled WGS sequence"/>
</dbReference>
<reference evidence="7 8" key="1">
    <citation type="journal article" date="2011" name="Proc. Natl. Acad. Sci. U.S.A.">
        <title>Niche of harmful alga Aureococcus anophagefferens revealed through ecogenomics.</title>
        <authorList>
            <person name="Gobler C.J."/>
            <person name="Berry D.L."/>
            <person name="Dyhrman S.T."/>
            <person name="Wilhelm S.W."/>
            <person name="Salamov A."/>
            <person name="Lobanov A.V."/>
            <person name="Zhang Y."/>
            <person name="Collier J.L."/>
            <person name="Wurch L.L."/>
            <person name="Kustka A.B."/>
            <person name="Dill B.D."/>
            <person name="Shah M."/>
            <person name="VerBerkmoes N.C."/>
            <person name="Kuo A."/>
            <person name="Terry A."/>
            <person name="Pangilinan J."/>
            <person name="Lindquist E.A."/>
            <person name="Lucas S."/>
            <person name="Paulsen I.T."/>
            <person name="Hattenrath-Lehmann T.K."/>
            <person name="Talmage S.C."/>
            <person name="Walker E.A."/>
            <person name="Koch F."/>
            <person name="Burson A.M."/>
            <person name="Marcoval M.A."/>
            <person name="Tang Y.Z."/>
            <person name="Lecleir G.R."/>
            <person name="Coyne K.J."/>
            <person name="Berg G.M."/>
            <person name="Bertrand E.M."/>
            <person name="Saito M.A."/>
            <person name="Gladyshev V.N."/>
            <person name="Grigoriev I.V."/>
        </authorList>
    </citation>
    <scope>NUCLEOTIDE SEQUENCE [LARGE SCALE GENOMIC DNA]</scope>
    <source>
        <strain evidence="8">CCMP 1984</strain>
    </source>
</reference>
<keyword evidence="1" id="KW-0479">Metal-binding</keyword>
<dbReference type="InterPro" id="IPR000008">
    <property type="entry name" value="C2_dom"/>
</dbReference>
<dbReference type="eggNOG" id="KOG1012">
    <property type="taxonomic scope" value="Eukaryota"/>
</dbReference>
<evidence type="ECO:0000256" key="4">
    <source>
        <dbReference type="SAM" id="Phobius"/>
    </source>
</evidence>
<feature type="compositionally biased region" description="Low complexity" evidence="3">
    <location>
        <begin position="956"/>
        <end position="969"/>
    </location>
</feature>
<dbReference type="Pfam" id="PF13499">
    <property type="entry name" value="EF-hand_7"/>
    <property type="match status" value="2"/>
</dbReference>
<dbReference type="SUPFAM" id="SSF49562">
    <property type="entry name" value="C2 domain (Calcium/lipid-binding domain, CaLB)"/>
    <property type="match status" value="1"/>
</dbReference>
<dbReference type="KEGG" id="aaf:AURANDRAFT_72052"/>
<dbReference type="InterPro" id="IPR035892">
    <property type="entry name" value="C2_domain_sf"/>
</dbReference>
<dbReference type="OrthoDB" id="79871at2759"/>
<dbReference type="GO" id="GO:0005509">
    <property type="term" value="F:calcium ion binding"/>
    <property type="evidence" value="ECO:0007669"/>
    <property type="project" value="InterPro"/>
</dbReference>
<dbReference type="InParanoid" id="F0YFB3"/>
<feature type="compositionally biased region" description="Pro residues" evidence="3">
    <location>
        <begin position="1243"/>
        <end position="1272"/>
    </location>
</feature>
<name>F0YFB3_AURAN</name>
<dbReference type="InterPro" id="IPR000073">
    <property type="entry name" value="AB_hydrolase_1"/>
</dbReference>
<evidence type="ECO:0000313" key="7">
    <source>
        <dbReference type="EMBL" id="EGB06197.1"/>
    </source>
</evidence>
<dbReference type="GO" id="GO:0016020">
    <property type="term" value="C:membrane"/>
    <property type="evidence" value="ECO:0007669"/>
    <property type="project" value="TreeGrafter"/>
</dbReference>
<dbReference type="PROSITE" id="PS50004">
    <property type="entry name" value="C2"/>
    <property type="match status" value="1"/>
</dbReference>
<feature type="domain" description="EF-hand" evidence="6">
    <location>
        <begin position="668"/>
        <end position="703"/>
    </location>
</feature>
<protein>
    <recommendedName>
        <fullName evidence="9">Calmodulin</fullName>
    </recommendedName>
</protein>
<dbReference type="PANTHER" id="PTHR45911">
    <property type="entry name" value="C2 DOMAIN-CONTAINING PROTEIN"/>
    <property type="match status" value="1"/>
</dbReference>
<dbReference type="PANTHER" id="PTHR45911:SF4">
    <property type="entry name" value="MULTIPLE C2 AND TRANSMEMBRANE DOMAIN-CONTAINING PROTEIN"/>
    <property type="match status" value="1"/>
</dbReference>
<keyword evidence="8" id="KW-1185">Reference proteome</keyword>
<dbReference type="SUPFAM" id="SSF53474">
    <property type="entry name" value="alpha/beta-Hydrolases"/>
    <property type="match status" value="1"/>
</dbReference>
<proteinExistence type="predicted"/>
<feature type="region of interest" description="Disordered" evidence="3">
    <location>
        <begin position="1242"/>
        <end position="1291"/>
    </location>
</feature>
<feature type="region of interest" description="Disordered" evidence="3">
    <location>
        <begin position="948"/>
        <end position="972"/>
    </location>
</feature>
<keyword evidence="4" id="KW-0812">Transmembrane</keyword>
<feature type="domain" description="EF-hand" evidence="6">
    <location>
        <begin position="318"/>
        <end position="353"/>
    </location>
</feature>
<feature type="compositionally biased region" description="Low complexity" evidence="3">
    <location>
        <begin position="13"/>
        <end position="23"/>
    </location>
</feature>
<dbReference type="InterPro" id="IPR018247">
    <property type="entry name" value="EF_Hand_1_Ca_BS"/>
</dbReference>
<feature type="compositionally biased region" description="Basic residues" evidence="3">
    <location>
        <begin position="1279"/>
        <end position="1291"/>
    </location>
</feature>
<organism evidence="8">
    <name type="scientific">Aureococcus anophagefferens</name>
    <name type="common">Harmful bloom alga</name>
    <dbReference type="NCBI Taxonomy" id="44056"/>
    <lineage>
        <taxon>Eukaryota</taxon>
        <taxon>Sar</taxon>
        <taxon>Stramenopiles</taxon>
        <taxon>Ochrophyta</taxon>
        <taxon>Pelagophyceae</taxon>
        <taxon>Pelagomonadales</taxon>
        <taxon>Pelagomonadaceae</taxon>
        <taxon>Aureococcus</taxon>
    </lineage>
</organism>
<evidence type="ECO:0000256" key="3">
    <source>
        <dbReference type="SAM" id="MobiDB-lite"/>
    </source>
</evidence>